<dbReference type="RefSeq" id="WP_081171259.1">
    <property type="nucleotide sequence ID" value="NZ_LWBP01000254.1"/>
</dbReference>
<reference evidence="3" key="1">
    <citation type="submission" date="2016-04" db="EMBL/GenBank/DDBJ databases">
        <authorList>
            <person name="Chen L."/>
            <person name="Zhuang W."/>
            <person name="Wang G."/>
        </authorList>
    </citation>
    <scope>NUCLEOTIDE SEQUENCE [LARGE SCALE GENOMIC DNA]</scope>
    <source>
        <strain evidence="3">208</strain>
    </source>
</reference>
<evidence type="ECO:0000313" key="2">
    <source>
        <dbReference type="EMBL" id="OQP45638.1"/>
    </source>
</evidence>
<feature type="domain" description="3-keto-alpha-glucoside-1,2-lyase/3-keto-2-hydroxy-glucal hydratase" evidence="1">
    <location>
        <begin position="56"/>
        <end position="260"/>
    </location>
</feature>
<organism evidence="2 3">
    <name type="scientific">Niastella populi</name>
    <dbReference type="NCBI Taxonomy" id="550983"/>
    <lineage>
        <taxon>Bacteria</taxon>
        <taxon>Pseudomonadati</taxon>
        <taxon>Bacteroidota</taxon>
        <taxon>Chitinophagia</taxon>
        <taxon>Chitinophagales</taxon>
        <taxon>Chitinophagaceae</taxon>
        <taxon>Niastella</taxon>
    </lineage>
</organism>
<dbReference type="InterPro" id="IPR010496">
    <property type="entry name" value="AL/BT2_dom"/>
</dbReference>
<evidence type="ECO:0000313" key="3">
    <source>
        <dbReference type="Proteomes" id="UP000192276"/>
    </source>
</evidence>
<dbReference type="PROSITE" id="PS51257">
    <property type="entry name" value="PROKAR_LIPOPROTEIN"/>
    <property type="match status" value="1"/>
</dbReference>
<protein>
    <submittedName>
        <fullName evidence="2">Glycosyl hydrolase</fullName>
    </submittedName>
</protein>
<name>A0A1V9EHM6_9BACT</name>
<dbReference type="Pfam" id="PF06439">
    <property type="entry name" value="3keto-disac_hyd"/>
    <property type="match status" value="1"/>
</dbReference>
<dbReference type="OrthoDB" id="659240at2"/>
<dbReference type="STRING" id="550983.A4R26_09040"/>
<dbReference type="Proteomes" id="UP000192276">
    <property type="component" value="Unassembled WGS sequence"/>
</dbReference>
<accession>A0A1V9EHM6</accession>
<keyword evidence="2" id="KW-0378">Hydrolase</keyword>
<comment type="caution">
    <text evidence="2">The sequence shown here is derived from an EMBL/GenBank/DDBJ whole genome shotgun (WGS) entry which is preliminary data.</text>
</comment>
<dbReference type="Gene3D" id="2.60.120.560">
    <property type="entry name" value="Exo-inulinase, domain 1"/>
    <property type="match status" value="1"/>
</dbReference>
<evidence type="ECO:0000259" key="1">
    <source>
        <dbReference type="Pfam" id="PF06439"/>
    </source>
</evidence>
<dbReference type="AlphaFoldDB" id="A0A1V9EHM6"/>
<proteinExistence type="predicted"/>
<dbReference type="GO" id="GO:0016787">
    <property type="term" value="F:hydrolase activity"/>
    <property type="evidence" value="ECO:0007669"/>
    <property type="project" value="UniProtKB-KW"/>
</dbReference>
<sequence length="262" mass="28739">MRTTFACLIIAGVIAGCQGGNGGSEQPAADSTKTDTMATASSDMTNKLTDAEKNEGWQLLFDGTSKSNFHVFNQKTDGSAWQVSDGALYLDTTNIKDGKIAGGGDLLTNEEYDNFDLKLEWKIAPAGNSGIMFYVQEGSKYGETYHTGPEMQVLDNAGHPDAKITKHRTGDLYDLITSSPETVKPVGEWNQVEVISNKGALEFHLNGTKVLATTMWDDAWKKMIAASKFKQWPGFGSFQKGRIALQDHGNAVWYRNIKIRKL</sequence>
<keyword evidence="3" id="KW-1185">Reference proteome</keyword>
<gene>
    <name evidence="2" type="ORF">A4R26_09040</name>
</gene>
<dbReference type="EMBL" id="LWBP01000254">
    <property type="protein sequence ID" value="OQP45638.1"/>
    <property type="molecule type" value="Genomic_DNA"/>
</dbReference>